<dbReference type="EMBL" id="JACVVK020000669">
    <property type="protein sequence ID" value="KAK7457936.1"/>
    <property type="molecule type" value="Genomic_DNA"/>
</dbReference>
<organism evidence="1 2">
    <name type="scientific">Batillaria attramentaria</name>
    <dbReference type="NCBI Taxonomy" id="370345"/>
    <lineage>
        <taxon>Eukaryota</taxon>
        <taxon>Metazoa</taxon>
        <taxon>Spiralia</taxon>
        <taxon>Lophotrochozoa</taxon>
        <taxon>Mollusca</taxon>
        <taxon>Gastropoda</taxon>
        <taxon>Caenogastropoda</taxon>
        <taxon>Sorbeoconcha</taxon>
        <taxon>Cerithioidea</taxon>
        <taxon>Batillariidae</taxon>
        <taxon>Batillaria</taxon>
    </lineage>
</organism>
<evidence type="ECO:0000313" key="2">
    <source>
        <dbReference type="Proteomes" id="UP001519460"/>
    </source>
</evidence>
<dbReference type="Proteomes" id="UP001519460">
    <property type="component" value="Unassembled WGS sequence"/>
</dbReference>
<accession>A0ABD0J3P8</accession>
<reference evidence="1 2" key="1">
    <citation type="journal article" date="2023" name="Sci. Data">
        <title>Genome assembly of the Korean intertidal mud-creeper Batillaria attramentaria.</title>
        <authorList>
            <person name="Patra A.K."/>
            <person name="Ho P.T."/>
            <person name="Jun S."/>
            <person name="Lee S.J."/>
            <person name="Kim Y."/>
            <person name="Won Y.J."/>
        </authorList>
    </citation>
    <scope>NUCLEOTIDE SEQUENCE [LARGE SCALE GENOMIC DNA]</scope>
    <source>
        <strain evidence="1">Wonlab-2016</strain>
    </source>
</reference>
<dbReference type="AlphaFoldDB" id="A0ABD0J3P8"/>
<proteinExistence type="predicted"/>
<gene>
    <name evidence="1" type="ORF">BaRGS_00039180</name>
</gene>
<comment type="caution">
    <text evidence="1">The sequence shown here is derived from an EMBL/GenBank/DDBJ whole genome shotgun (WGS) entry which is preliminary data.</text>
</comment>
<sequence>IVFNFPTLNGTDVLIAEEDSVVKLLFTVMNTCDQAKIAFVKDTKTTLCQLPIKQPCVIPLGNSSCKCKEQSGTYELVYQADRSQNNKKITWEVAPTSQQNGTQTLTLDIW</sequence>
<name>A0ABD0J3P8_9CAEN</name>
<protein>
    <submittedName>
        <fullName evidence="1">Uncharacterized protein</fullName>
    </submittedName>
</protein>
<keyword evidence="2" id="KW-1185">Reference proteome</keyword>
<feature type="non-terminal residue" evidence="1">
    <location>
        <position position="1"/>
    </location>
</feature>
<evidence type="ECO:0000313" key="1">
    <source>
        <dbReference type="EMBL" id="KAK7457936.1"/>
    </source>
</evidence>
<feature type="non-terminal residue" evidence="1">
    <location>
        <position position="110"/>
    </location>
</feature>